<evidence type="ECO:0008006" key="5">
    <source>
        <dbReference type="Google" id="ProtNLM"/>
    </source>
</evidence>
<dbReference type="Proteomes" id="UP000250347">
    <property type="component" value="Unassembled WGS sequence"/>
</dbReference>
<protein>
    <recommendedName>
        <fullName evidence="5">DUF3761 domain-containing protein</fullName>
    </recommendedName>
</protein>
<feature type="signal peptide" evidence="2">
    <location>
        <begin position="1"/>
        <end position="25"/>
    </location>
</feature>
<dbReference type="AlphaFoldDB" id="A0A329KGC1"/>
<reference evidence="3 4" key="1">
    <citation type="submission" date="2018-06" db="EMBL/GenBank/DDBJ databases">
        <title>NTM in soil in Japan.</title>
        <authorList>
            <person name="Ohya K."/>
        </authorList>
    </citation>
    <scope>NUCLEOTIDE SEQUENCE [LARGE SCALE GENOMIC DNA]</scope>
    <source>
        <strain evidence="3 4">GF76</strain>
    </source>
</reference>
<sequence>MLSRAAFVIAAVVFGSAAVAPSAYASPSGGCYTASSGDCVPYPQKGGSQPQGATAQCSDGSWSFSEHPHASGTCHGHGGVQRYL</sequence>
<evidence type="ECO:0000256" key="1">
    <source>
        <dbReference type="SAM" id="MobiDB-lite"/>
    </source>
</evidence>
<evidence type="ECO:0000313" key="4">
    <source>
        <dbReference type="Proteomes" id="UP000250347"/>
    </source>
</evidence>
<dbReference type="EMBL" id="QMEU01000043">
    <property type="protein sequence ID" value="RAU94095.1"/>
    <property type="molecule type" value="Genomic_DNA"/>
</dbReference>
<gene>
    <name evidence="3" type="ORF">DQP58_15060</name>
</gene>
<feature type="region of interest" description="Disordered" evidence="1">
    <location>
        <begin position="43"/>
        <end position="84"/>
    </location>
</feature>
<feature type="chain" id="PRO_5016330715" description="DUF3761 domain-containing protein" evidence="2">
    <location>
        <begin position="26"/>
        <end position="84"/>
    </location>
</feature>
<evidence type="ECO:0000313" key="3">
    <source>
        <dbReference type="EMBL" id="RAU94095.1"/>
    </source>
</evidence>
<organism evidence="3 4">
    <name type="scientific">Mycobacterium colombiense</name>
    <dbReference type="NCBI Taxonomy" id="339268"/>
    <lineage>
        <taxon>Bacteria</taxon>
        <taxon>Bacillati</taxon>
        <taxon>Actinomycetota</taxon>
        <taxon>Actinomycetes</taxon>
        <taxon>Mycobacteriales</taxon>
        <taxon>Mycobacteriaceae</taxon>
        <taxon>Mycobacterium</taxon>
        <taxon>Mycobacterium avium complex (MAC)</taxon>
    </lineage>
</organism>
<dbReference type="Pfam" id="PF12587">
    <property type="entry name" value="DUF3761"/>
    <property type="match status" value="1"/>
</dbReference>
<comment type="caution">
    <text evidence="3">The sequence shown here is derived from an EMBL/GenBank/DDBJ whole genome shotgun (WGS) entry which is preliminary data.</text>
</comment>
<name>A0A329KGC1_9MYCO</name>
<evidence type="ECO:0000256" key="2">
    <source>
        <dbReference type="SAM" id="SignalP"/>
    </source>
</evidence>
<dbReference type="InterPro" id="IPR022236">
    <property type="entry name" value="DUF3761"/>
</dbReference>
<feature type="compositionally biased region" description="Gly residues" evidence="1">
    <location>
        <begin position="75"/>
        <end position="84"/>
    </location>
</feature>
<proteinExistence type="predicted"/>
<keyword evidence="2" id="KW-0732">Signal</keyword>
<feature type="compositionally biased region" description="Polar residues" evidence="1">
    <location>
        <begin position="46"/>
        <end position="64"/>
    </location>
</feature>
<accession>A0A329KGC1</accession>
<dbReference type="RefSeq" id="WP_112709127.1">
    <property type="nucleotide sequence ID" value="NZ_QMEU01000043.1"/>
</dbReference>